<organism evidence="1 2">
    <name type="scientific">Methanotorris formicicus Mc-S-70</name>
    <dbReference type="NCBI Taxonomy" id="647171"/>
    <lineage>
        <taxon>Archaea</taxon>
        <taxon>Methanobacteriati</taxon>
        <taxon>Methanobacteriota</taxon>
        <taxon>Methanomada group</taxon>
        <taxon>Methanococci</taxon>
        <taxon>Methanococcales</taxon>
        <taxon>Methanocaldococcaceae</taxon>
        <taxon>Methanotorris</taxon>
    </lineage>
</organism>
<name>H1L1B8_9EURY</name>
<gene>
    <name evidence="1" type="ORF">MetfoDRAFT_1842</name>
</gene>
<reference evidence="1 2" key="1">
    <citation type="submission" date="2011-09" db="EMBL/GenBank/DDBJ databases">
        <title>The draft genome of Methanotorris formicicus Mc-S-70.</title>
        <authorList>
            <consortium name="US DOE Joint Genome Institute (JGI-PGF)"/>
            <person name="Lucas S."/>
            <person name="Han J."/>
            <person name="Lapidus A."/>
            <person name="Cheng J.-F."/>
            <person name="Goodwin L."/>
            <person name="Pitluck S."/>
            <person name="Peters L."/>
            <person name="Land M.L."/>
            <person name="Hauser L."/>
            <person name="Sieprawska-Lupa M."/>
            <person name="Takai K."/>
            <person name="Miyazaki J."/>
            <person name="Whitman W."/>
            <person name="Woyke T.J."/>
        </authorList>
    </citation>
    <scope>NUCLEOTIDE SEQUENCE [LARGE SCALE GENOMIC DNA]</scope>
    <source>
        <strain evidence="1 2">Mc-S-70</strain>
    </source>
</reference>
<evidence type="ECO:0000313" key="2">
    <source>
        <dbReference type="Proteomes" id="UP000003706"/>
    </source>
</evidence>
<dbReference type="STRING" id="647171.MetfoDRAFT_1842"/>
<dbReference type="PATRIC" id="fig|647171.4.peg.1779"/>
<comment type="caution">
    <text evidence="1">The sequence shown here is derived from an EMBL/GenBank/DDBJ whole genome shotgun (WGS) entry which is preliminary data.</text>
</comment>
<keyword evidence="2" id="KW-1185">Reference proteome</keyword>
<dbReference type="RefSeq" id="WP_007045263.1">
    <property type="nucleotide sequence ID" value="NZ_AGJL01000068.1"/>
</dbReference>
<accession>H1L1B8</accession>
<dbReference type="AlphaFoldDB" id="H1L1B8"/>
<dbReference type="Proteomes" id="UP000003706">
    <property type="component" value="Unassembled WGS sequence"/>
</dbReference>
<dbReference type="OrthoDB" id="25771at2157"/>
<dbReference type="EMBL" id="AGJL01000068">
    <property type="protein sequence ID" value="EHP83878.1"/>
    <property type="molecule type" value="Genomic_DNA"/>
</dbReference>
<sequence>MYGTDFFFIPNKFWTIKNETNEYIEVYNNTTQKTLRIKREFLTKVLRKPNIFANRIVVKPSSYALSIPEDLDFDYDLKEYINYGVKSGTAKFSIKAWREKWYSHIYKQIQKKQPYGNIFLPDKVDSAFKHRGVFANYTEKDTIATKNFYILKIKDKEAQKLLTLWFNSTIFLSIFVSMGKKISDRFIRFLGQDYLYGLIPNINNIDNDLKTDMINLFDSIKDKKFPPLKHQFEIDEFSKIRYTLDSLILEAIGIDDIEIQNNIYRYIKKKLI</sequence>
<evidence type="ECO:0000313" key="1">
    <source>
        <dbReference type="EMBL" id="EHP83878.1"/>
    </source>
</evidence>
<proteinExistence type="predicted"/>
<protein>
    <submittedName>
        <fullName evidence="1">Uncharacterized protein</fullName>
    </submittedName>
</protein>